<protein>
    <recommendedName>
        <fullName evidence="3">SEC-C domain-containing protein</fullName>
    </recommendedName>
</protein>
<dbReference type="Gene3D" id="3.10.450.50">
    <property type="match status" value="1"/>
</dbReference>
<evidence type="ECO:0000313" key="2">
    <source>
        <dbReference type="Proteomes" id="UP000468531"/>
    </source>
</evidence>
<dbReference type="Pfam" id="PF02810">
    <property type="entry name" value="SEC-C"/>
    <property type="match status" value="1"/>
</dbReference>
<dbReference type="Proteomes" id="UP000468531">
    <property type="component" value="Unassembled WGS sequence"/>
</dbReference>
<evidence type="ECO:0000313" key="1">
    <source>
        <dbReference type="EMBL" id="NEU99130.1"/>
    </source>
</evidence>
<reference evidence="1 2" key="1">
    <citation type="journal article" date="2020" name="Arch. Microbiol.">
        <title>Bradyrhizobium uaiense sp. nov., a new highly efficient cowpea symbiont.</title>
        <authorList>
            <person name="Cabral Michel D."/>
            <person name="Azarias Guimaraes A."/>
            <person name="Martins da Costa E."/>
            <person name="Soares de Carvalho T."/>
            <person name="Balsanelli E."/>
            <person name="Willems A."/>
            <person name="Maltempi de Souza E."/>
            <person name="de Souza Moreira F.M."/>
        </authorList>
    </citation>
    <scope>NUCLEOTIDE SEQUENCE [LARGE SCALE GENOMIC DNA]</scope>
    <source>
        <strain evidence="1 2">UFLA 03-164</strain>
    </source>
</reference>
<proteinExistence type="predicted"/>
<keyword evidence="2" id="KW-1185">Reference proteome</keyword>
<dbReference type="AlphaFoldDB" id="A0A6P1BNC0"/>
<name>A0A6P1BNC0_9BRAD</name>
<dbReference type="EMBL" id="VKHP01000118">
    <property type="protein sequence ID" value="NEU99130.1"/>
    <property type="molecule type" value="Genomic_DNA"/>
</dbReference>
<organism evidence="1 2">
    <name type="scientific">Bradyrhizobium uaiense</name>
    <dbReference type="NCBI Taxonomy" id="2594946"/>
    <lineage>
        <taxon>Bacteria</taxon>
        <taxon>Pseudomonadati</taxon>
        <taxon>Pseudomonadota</taxon>
        <taxon>Alphaproteobacteria</taxon>
        <taxon>Hyphomicrobiales</taxon>
        <taxon>Nitrobacteraceae</taxon>
        <taxon>Bradyrhizobium</taxon>
    </lineage>
</organism>
<comment type="caution">
    <text evidence="1">The sequence shown here is derived from an EMBL/GenBank/DDBJ whole genome shotgun (WGS) entry which is preliminary data.</text>
</comment>
<accession>A0A6P1BNC0</accession>
<dbReference type="SUPFAM" id="SSF103642">
    <property type="entry name" value="Sec-C motif"/>
    <property type="match status" value="1"/>
</dbReference>
<sequence length="77" mass="8603">MDYSERPFQSTLEQHSLGDKIRIDRGLLKALLDKQHMAFAVILVDLAIRTKANDPCICSSGKRFKTCCAPLIDLNAP</sequence>
<evidence type="ECO:0008006" key="3">
    <source>
        <dbReference type="Google" id="ProtNLM"/>
    </source>
</evidence>
<dbReference type="InterPro" id="IPR004027">
    <property type="entry name" value="SEC_C_motif"/>
</dbReference>
<gene>
    <name evidence="1" type="ORF">FNJ47_25705</name>
</gene>